<proteinExistence type="predicted"/>
<evidence type="ECO:0000256" key="1">
    <source>
        <dbReference type="SAM" id="MobiDB-lite"/>
    </source>
</evidence>
<sequence>MGPRSLCPHDFSASWFHHNFQPAVLSRPSRQVEVLASEDTAFGLKDLSGSIDDLPTGTEATLSSAVSASGSTSSQGDQSNPAQSPFSPHASPHLSSIPGGPSPSPVGSPVGSNQSRSGPISPASIPGSQMPPQPPGSQSESSSHPALSQSPMPQERGFMTGTQRNPQMSQYGPQQTGPSMSPHPSPGGQMHSGISSFQQSNSSGTYGPQMSQYGPQGSVRSVSLSSTGYC</sequence>
<dbReference type="Proteomes" id="UP000010552">
    <property type="component" value="Unassembled WGS sequence"/>
</dbReference>
<feature type="compositionally biased region" description="Low complexity" evidence="1">
    <location>
        <begin position="177"/>
        <end position="204"/>
    </location>
</feature>
<dbReference type="GO" id="GO:0016514">
    <property type="term" value="C:SWI/SNF complex"/>
    <property type="evidence" value="ECO:0007669"/>
    <property type="project" value="InterPro"/>
</dbReference>
<dbReference type="InParanoid" id="L5KHG1"/>
<dbReference type="GO" id="GO:0031491">
    <property type="term" value="F:nucleosome binding"/>
    <property type="evidence" value="ECO:0007669"/>
    <property type="project" value="TreeGrafter"/>
</dbReference>
<dbReference type="GO" id="GO:0071565">
    <property type="term" value="C:nBAF complex"/>
    <property type="evidence" value="ECO:0007669"/>
    <property type="project" value="TreeGrafter"/>
</dbReference>
<keyword evidence="3" id="KW-1185">Reference proteome</keyword>
<feature type="compositionally biased region" description="Polar residues" evidence="1">
    <location>
        <begin position="205"/>
        <end position="230"/>
    </location>
</feature>
<dbReference type="PANTHER" id="PTHR12656:SF11">
    <property type="entry name" value="AT-RICH INTERACTIVE DOMAIN-CONTAINING PROTEIN 1B"/>
    <property type="match status" value="1"/>
</dbReference>
<dbReference type="InterPro" id="IPR021906">
    <property type="entry name" value="BAF250/Osa"/>
</dbReference>
<feature type="compositionally biased region" description="Low complexity" evidence="1">
    <location>
        <begin position="136"/>
        <end position="145"/>
    </location>
</feature>
<gene>
    <name evidence="2" type="ORF">PAL_GLEAN10013166</name>
</gene>
<feature type="compositionally biased region" description="Polar residues" evidence="1">
    <location>
        <begin position="160"/>
        <end position="176"/>
    </location>
</feature>
<protein>
    <submittedName>
        <fullName evidence="2">AT-rich interactive domain-containing protein 1B</fullName>
    </submittedName>
</protein>
<organism evidence="2 3">
    <name type="scientific">Pteropus alecto</name>
    <name type="common">Black flying fox</name>
    <dbReference type="NCBI Taxonomy" id="9402"/>
    <lineage>
        <taxon>Eukaryota</taxon>
        <taxon>Metazoa</taxon>
        <taxon>Chordata</taxon>
        <taxon>Craniata</taxon>
        <taxon>Vertebrata</taxon>
        <taxon>Euteleostomi</taxon>
        <taxon>Mammalia</taxon>
        <taxon>Eutheria</taxon>
        <taxon>Laurasiatheria</taxon>
        <taxon>Chiroptera</taxon>
        <taxon>Yinpterochiroptera</taxon>
        <taxon>Pteropodoidea</taxon>
        <taxon>Pteropodidae</taxon>
        <taxon>Pteropodinae</taxon>
        <taxon>Pteropus</taxon>
    </lineage>
</organism>
<feature type="compositionally biased region" description="Low complexity" evidence="1">
    <location>
        <begin position="107"/>
        <end position="128"/>
    </location>
</feature>
<dbReference type="GO" id="GO:0006338">
    <property type="term" value="P:chromatin remodeling"/>
    <property type="evidence" value="ECO:0007669"/>
    <property type="project" value="InterPro"/>
</dbReference>
<accession>L5KHG1</accession>
<feature type="region of interest" description="Disordered" evidence="1">
    <location>
        <begin position="52"/>
        <end position="230"/>
    </location>
</feature>
<dbReference type="GO" id="GO:0006357">
    <property type="term" value="P:regulation of transcription by RNA polymerase II"/>
    <property type="evidence" value="ECO:0007669"/>
    <property type="project" value="TreeGrafter"/>
</dbReference>
<dbReference type="GO" id="GO:0045893">
    <property type="term" value="P:positive regulation of DNA-templated transcription"/>
    <property type="evidence" value="ECO:0007669"/>
    <property type="project" value="TreeGrafter"/>
</dbReference>
<evidence type="ECO:0000313" key="2">
    <source>
        <dbReference type="EMBL" id="ELK09923.1"/>
    </source>
</evidence>
<dbReference type="GO" id="GO:0035060">
    <property type="term" value="C:brahma complex"/>
    <property type="evidence" value="ECO:0007669"/>
    <property type="project" value="InterPro"/>
</dbReference>
<dbReference type="PANTHER" id="PTHR12656">
    <property type="entry name" value="BRG-1 ASSOCIATED FACTOR 250 BAF250"/>
    <property type="match status" value="1"/>
</dbReference>
<dbReference type="GO" id="GO:0005654">
    <property type="term" value="C:nucleoplasm"/>
    <property type="evidence" value="ECO:0007669"/>
    <property type="project" value="TreeGrafter"/>
</dbReference>
<name>L5KHG1_PTEAL</name>
<dbReference type="EMBL" id="KB030789">
    <property type="protein sequence ID" value="ELK09923.1"/>
    <property type="molecule type" value="Genomic_DNA"/>
</dbReference>
<evidence type="ECO:0000313" key="3">
    <source>
        <dbReference type="Proteomes" id="UP000010552"/>
    </source>
</evidence>
<feature type="compositionally biased region" description="Low complexity" evidence="1">
    <location>
        <begin position="63"/>
        <end position="79"/>
    </location>
</feature>
<reference evidence="3" key="1">
    <citation type="journal article" date="2013" name="Science">
        <title>Comparative analysis of bat genomes provides insight into the evolution of flight and immunity.</title>
        <authorList>
            <person name="Zhang G."/>
            <person name="Cowled C."/>
            <person name="Shi Z."/>
            <person name="Huang Z."/>
            <person name="Bishop-Lilly K.A."/>
            <person name="Fang X."/>
            <person name="Wynne J.W."/>
            <person name="Xiong Z."/>
            <person name="Baker M.L."/>
            <person name="Zhao W."/>
            <person name="Tachedjian M."/>
            <person name="Zhu Y."/>
            <person name="Zhou P."/>
            <person name="Jiang X."/>
            <person name="Ng J."/>
            <person name="Yang L."/>
            <person name="Wu L."/>
            <person name="Xiao J."/>
            <person name="Feng Y."/>
            <person name="Chen Y."/>
            <person name="Sun X."/>
            <person name="Zhang Y."/>
            <person name="Marsh G.A."/>
            <person name="Crameri G."/>
            <person name="Broder C.C."/>
            <person name="Frey K.G."/>
            <person name="Wang L.F."/>
            <person name="Wang J."/>
        </authorList>
    </citation>
    <scope>NUCLEOTIDE SEQUENCE [LARGE SCALE GENOMIC DNA]</scope>
</reference>
<dbReference type="STRING" id="9402.L5KHG1"/>
<dbReference type="AlphaFoldDB" id="L5KHG1"/>